<reference evidence="5" key="1">
    <citation type="journal article" date="2019" name="Int. J. Syst. Evol. Microbiol.">
        <title>The Global Catalogue of Microorganisms (GCM) 10K type strain sequencing project: providing services to taxonomists for standard genome sequencing and annotation.</title>
        <authorList>
            <consortium name="The Broad Institute Genomics Platform"/>
            <consortium name="The Broad Institute Genome Sequencing Center for Infectious Disease"/>
            <person name="Wu L."/>
            <person name="Ma J."/>
        </authorList>
    </citation>
    <scope>NUCLEOTIDE SEQUENCE [LARGE SCALE GENOMIC DNA]</scope>
    <source>
        <strain evidence="5">JCM 16898</strain>
    </source>
</reference>
<dbReference type="InterPro" id="IPR002110">
    <property type="entry name" value="Ankyrin_rpt"/>
</dbReference>
<keyword evidence="1" id="KW-0677">Repeat</keyword>
<dbReference type="RefSeq" id="WP_344863733.1">
    <property type="nucleotide sequence ID" value="NZ_BAAAZN010000011.1"/>
</dbReference>
<comment type="caution">
    <text evidence="4">The sequence shown here is derived from an EMBL/GenBank/DDBJ whole genome shotgun (WGS) entry which is preliminary data.</text>
</comment>
<evidence type="ECO:0008006" key="6">
    <source>
        <dbReference type="Google" id="ProtNLM"/>
    </source>
</evidence>
<keyword evidence="2 3" id="KW-0040">ANK repeat</keyword>
<sequence>MSELDRDGRDPLHYAAKNDDVAGVRVRLDAGVDVNLADRRIRYTPLHFAVQDGAVEAACVLLDAGADVQAVYDPGATPLHLAVIRWRKSPDGAMIKLLLDHGADKTATEKNGHTPAEITKGQFGFPDELAELLQP</sequence>
<evidence type="ECO:0000256" key="1">
    <source>
        <dbReference type="ARBA" id="ARBA00022737"/>
    </source>
</evidence>
<dbReference type="PRINTS" id="PR01415">
    <property type="entry name" value="ANKYRIN"/>
</dbReference>
<protein>
    <recommendedName>
        <fullName evidence="6">Ankyrin repeat-containing protein</fullName>
    </recommendedName>
</protein>
<dbReference type="PROSITE" id="PS50088">
    <property type="entry name" value="ANK_REPEAT"/>
    <property type="match status" value="3"/>
</dbReference>
<organism evidence="4 5">
    <name type="scientific">Amycolatopsis ultiminotia</name>
    <dbReference type="NCBI Taxonomy" id="543629"/>
    <lineage>
        <taxon>Bacteria</taxon>
        <taxon>Bacillati</taxon>
        <taxon>Actinomycetota</taxon>
        <taxon>Actinomycetes</taxon>
        <taxon>Pseudonocardiales</taxon>
        <taxon>Pseudonocardiaceae</taxon>
        <taxon>Amycolatopsis</taxon>
    </lineage>
</organism>
<name>A0ABP6X0R8_9PSEU</name>
<dbReference type="EMBL" id="BAAAZN010000011">
    <property type="protein sequence ID" value="GAA3559570.1"/>
    <property type="molecule type" value="Genomic_DNA"/>
</dbReference>
<dbReference type="Pfam" id="PF12796">
    <property type="entry name" value="Ank_2"/>
    <property type="match status" value="1"/>
</dbReference>
<dbReference type="SMART" id="SM00248">
    <property type="entry name" value="ANK"/>
    <property type="match status" value="3"/>
</dbReference>
<dbReference type="PANTHER" id="PTHR24171">
    <property type="entry name" value="ANKYRIN REPEAT DOMAIN-CONTAINING PROTEIN 39-RELATED"/>
    <property type="match status" value="1"/>
</dbReference>
<dbReference type="Gene3D" id="1.25.40.20">
    <property type="entry name" value="Ankyrin repeat-containing domain"/>
    <property type="match status" value="2"/>
</dbReference>
<dbReference type="PROSITE" id="PS50297">
    <property type="entry name" value="ANK_REP_REGION"/>
    <property type="match status" value="3"/>
</dbReference>
<dbReference type="Proteomes" id="UP001500689">
    <property type="component" value="Unassembled WGS sequence"/>
</dbReference>
<dbReference type="SUPFAM" id="SSF48403">
    <property type="entry name" value="Ankyrin repeat"/>
    <property type="match status" value="1"/>
</dbReference>
<keyword evidence="5" id="KW-1185">Reference proteome</keyword>
<feature type="repeat" description="ANK" evidence="3">
    <location>
        <begin position="74"/>
        <end position="110"/>
    </location>
</feature>
<proteinExistence type="predicted"/>
<evidence type="ECO:0000313" key="4">
    <source>
        <dbReference type="EMBL" id="GAA3559570.1"/>
    </source>
</evidence>
<evidence type="ECO:0000256" key="2">
    <source>
        <dbReference type="ARBA" id="ARBA00023043"/>
    </source>
</evidence>
<evidence type="ECO:0000256" key="3">
    <source>
        <dbReference type="PROSITE-ProRule" id="PRU00023"/>
    </source>
</evidence>
<feature type="repeat" description="ANK" evidence="3">
    <location>
        <begin position="41"/>
        <end position="73"/>
    </location>
</feature>
<dbReference type="Pfam" id="PF00023">
    <property type="entry name" value="Ank"/>
    <property type="match status" value="1"/>
</dbReference>
<dbReference type="InterPro" id="IPR036770">
    <property type="entry name" value="Ankyrin_rpt-contain_sf"/>
</dbReference>
<gene>
    <name evidence="4" type="ORF">GCM10022222_49130</name>
</gene>
<feature type="repeat" description="ANK" evidence="3">
    <location>
        <begin position="7"/>
        <end position="39"/>
    </location>
</feature>
<accession>A0ABP6X0R8</accession>
<evidence type="ECO:0000313" key="5">
    <source>
        <dbReference type="Proteomes" id="UP001500689"/>
    </source>
</evidence>